<name>A0A426V5F7_9ACTN</name>
<dbReference type="Pfam" id="PF19054">
    <property type="entry name" value="DUF5753"/>
    <property type="match status" value="1"/>
</dbReference>
<comment type="caution">
    <text evidence="3">The sequence shown here is derived from an EMBL/GenBank/DDBJ whole genome shotgun (WGS) entry which is preliminary data.</text>
</comment>
<feature type="compositionally biased region" description="Basic and acidic residues" evidence="1">
    <location>
        <begin position="1"/>
        <end position="16"/>
    </location>
</feature>
<dbReference type="GO" id="GO:0003677">
    <property type="term" value="F:DNA binding"/>
    <property type="evidence" value="ECO:0007669"/>
    <property type="project" value="InterPro"/>
</dbReference>
<evidence type="ECO:0000313" key="3">
    <source>
        <dbReference type="EMBL" id="RRS02123.1"/>
    </source>
</evidence>
<dbReference type="AlphaFoldDB" id="A0A426V5F7"/>
<organism evidence="3 4">
    <name type="scientific">Glycomyces terrestris</name>
    <dbReference type="NCBI Taxonomy" id="2493553"/>
    <lineage>
        <taxon>Bacteria</taxon>
        <taxon>Bacillati</taxon>
        <taxon>Actinomycetota</taxon>
        <taxon>Actinomycetes</taxon>
        <taxon>Glycomycetales</taxon>
        <taxon>Glycomycetaceae</taxon>
        <taxon>Glycomyces</taxon>
    </lineage>
</organism>
<dbReference type="SUPFAM" id="SSF47413">
    <property type="entry name" value="lambda repressor-like DNA-binding domains"/>
    <property type="match status" value="1"/>
</dbReference>
<dbReference type="CDD" id="cd00093">
    <property type="entry name" value="HTH_XRE"/>
    <property type="match status" value="1"/>
</dbReference>
<sequence length="305" mass="35393">MAQEIAARDAPRDKPIHATLNLPPSTLEVSMPAPSSLTEWNASVRFRDARLRRKWSQAELARELNLSPATIANWEHRRSQPHSSQIEKICDVLGIKGEIKAFLYRLALADSSHNIELTPRENALCLALAELHYGSIWKWEPLILPGITQVRAYQEQILKVVEELTEQLSRFGWTFKKERQSELKQRRTKYRMSILIGSSVFFHLKDMELADRREQVEYLRECNAREGWEIRVMHSASTLPGPFEVYVPGDSPTAGPPFVYTEIHDLSWCIEERDRVQAYHELIKKNWKHATPLKEFLDAERDRLA</sequence>
<dbReference type="InterPro" id="IPR010982">
    <property type="entry name" value="Lambda_DNA-bd_dom_sf"/>
</dbReference>
<gene>
    <name evidence="3" type="ORF">EIW28_05180</name>
</gene>
<evidence type="ECO:0000313" key="4">
    <source>
        <dbReference type="Proteomes" id="UP000277256"/>
    </source>
</evidence>
<feature type="region of interest" description="Disordered" evidence="1">
    <location>
        <begin position="1"/>
        <end position="21"/>
    </location>
</feature>
<accession>A0A426V5F7</accession>
<dbReference type="InterPro" id="IPR043917">
    <property type="entry name" value="DUF5753"/>
</dbReference>
<keyword evidence="4" id="KW-1185">Reference proteome</keyword>
<dbReference type="PROSITE" id="PS50943">
    <property type="entry name" value="HTH_CROC1"/>
    <property type="match status" value="1"/>
</dbReference>
<dbReference type="Proteomes" id="UP000277256">
    <property type="component" value="Unassembled WGS sequence"/>
</dbReference>
<reference evidence="3 4" key="1">
    <citation type="submission" date="2018-12" db="EMBL/GenBank/DDBJ databases">
        <title>Glycomyces sp. YIM 121974 draft genome.</title>
        <authorList>
            <person name="Li Q."/>
        </authorList>
    </citation>
    <scope>NUCLEOTIDE SEQUENCE [LARGE SCALE GENOMIC DNA]</scope>
    <source>
        <strain evidence="3 4">YIM 121974</strain>
    </source>
</reference>
<evidence type="ECO:0000259" key="2">
    <source>
        <dbReference type="PROSITE" id="PS50943"/>
    </source>
</evidence>
<protein>
    <submittedName>
        <fullName evidence="3">XRE family transcriptional regulator</fullName>
    </submittedName>
</protein>
<evidence type="ECO:0000256" key="1">
    <source>
        <dbReference type="SAM" id="MobiDB-lite"/>
    </source>
</evidence>
<dbReference type="Gene3D" id="1.10.260.40">
    <property type="entry name" value="lambda repressor-like DNA-binding domains"/>
    <property type="match status" value="1"/>
</dbReference>
<feature type="domain" description="HTH cro/C1-type" evidence="2">
    <location>
        <begin position="46"/>
        <end position="102"/>
    </location>
</feature>
<dbReference type="Pfam" id="PF01381">
    <property type="entry name" value="HTH_3"/>
    <property type="match status" value="1"/>
</dbReference>
<proteinExistence type="predicted"/>
<dbReference type="SMART" id="SM00530">
    <property type="entry name" value="HTH_XRE"/>
    <property type="match status" value="1"/>
</dbReference>
<dbReference type="EMBL" id="RSEB01000001">
    <property type="protein sequence ID" value="RRS02123.1"/>
    <property type="molecule type" value="Genomic_DNA"/>
</dbReference>
<dbReference type="InterPro" id="IPR001387">
    <property type="entry name" value="Cro/C1-type_HTH"/>
</dbReference>